<dbReference type="SUPFAM" id="SSF103084">
    <property type="entry name" value="Holliday junction resolvase RusA"/>
    <property type="match status" value="1"/>
</dbReference>
<dbReference type="OrthoDB" id="2087700at2"/>
<dbReference type="Gene3D" id="3.30.1330.70">
    <property type="entry name" value="Holliday junction resolvase RusA"/>
    <property type="match status" value="1"/>
</dbReference>
<dbReference type="STRING" id="290052.ASU35_05940"/>
<dbReference type="Pfam" id="PF05866">
    <property type="entry name" value="RusA"/>
    <property type="match status" value="1"/>
</dbReference>
<dbReference type="GO" id="GO:0006281">
    <property type="term" value="P:DNA repair"/>
    <property type="evidence" value="ECO:0007669"/>
    <property type="project" value="InterPro"/>
</dbReference>
<reference evidence="1 2" key="1">
    <citation type="submission" date="2015-11" db="EMBL/GenBank/DDBJ databases">
        <title>Butyribacter intestini gen. nov., sp. nov., a butyric acid-producing bacterium of the family Lachnospiraceae isolated from the human faeces.</title>
        <authorList>
            <person name="Zou Y."/>
            <person name="Xue W."/>
            <person name="Luo G."/>
            <person name="Lv M."/>
        </authorList>
    </citation>
    <scope>NUCLEOTIDE SEQUENCE [LARGE SCALE GENOMIC DNA]</scope>
    <source>
        <strain evidence="1 2">ACET-33324</strain>
    </source>
</reference>
<name>A0A0V8QIA8_9FIRM</name>
<dbReference type="RefSeq" id="WP_058351493.1">
    <property type="nucleotide sequence ID" value="NZ_CABMMD010000024.1"/>
</dbReference>
<dbReference type="InterPro" id="IPR008822">
    <property type="entry name" value="Endonuclease_RusA-like"/>
</dbReference>
<dbReference type="AlphaFoldDB" id="A0A0V8QIA8"/>
<protein>
    <submittedName>
        <fullName evidence="1">Uncharacterized protein</fullName>
    </submittedName>
</protein>
<organism evidence="1 2">
    <name type="scientific">Acetivibrio ethanolgignens</name>
    <dbReference type="NCBI Taxonomy" id="290052"/>
    <lineage>
        <taxon>Bacteria</taxon>
        <taxon>Bacillati</taxon>
        <taxon>Bacillota</taxon>
        <taxon>Clostridia</taxon>
        <taxon>Eubacteriales</taxon>
        <taxon>Oscillospiraceae</taxon>
        <taxon>Acetivibrio</taxon>
    </lineage>
</organism>
<proteinExistence type="predicted"/>
<accession>A0A0V8QIA8</accession>
<evidence type="ECO:0000313" key="2">
    <source>
        <dbReference type="Proteomes" id="UP000054874"/>
    </source>
</evidence>
<keyword evidence="2" id="KW-1185">Reference proteome</keyword>
<comment type="caution">
    <text evidence="1">The sequence shown here is derived from an EMBL/GenBank/DDBJ whole genome shotgun (WGS) entry which is preliminary data.</text>
</comment>
<dbReference type="EMBL" id="LNAM01000024">
    <property type="protein sequence ID" value="KSV60292.1"/>
    <property type="molecule type" value="Genomic_DNA"/>
</dbReference>
<dbReference type="GO" id="GO:0006310">
    <property type="term" value="P:DNA recombination"/>
    <property type="evidence" value="ECO:0007669"/>
    <property type="project" value="InterPro"/>
</dbReference>
<dbReference type="InterPro" id="IPR036614">
    <property type="entry name" value="RusA-like_sf"/>
</dbReference>
<sequence length="133" mass="15659">MVYKFTILGKLPGLNEYTAANRTHPNKGSRMKKEGEQTAMWAIRHELGRLHIEKPIRMHYCFYEPNKKRDLDNISSFAHKVIQDSLVKLGILKNDGWNEIVGYTDQFYCDRQNPRIEVKLEEVENEKMAYQAQ</sequence>
<dbReference type="Proteomes" id="UP000054874">
    <property type="component" value="Unassembled WGS sequence"/>
</dbReference>
<dbReference type="GO" id="GO:0000287">
    <property type="term" value="F:magnesium ion binding"/>
    <property type="evidence" value="ECO:0007669"/>
    <property type="project" value="InterPro"/>
</dbReference>
<evidence type="ECO:0000313" key="1">
    <source>
        <dbReference type="EMBL" id="KSV60292.1"/>
    </source>
</evidence>
<gene>
    <name evidence="1" type="ORF">ASU35_05940</name>
</gene>